<organism evidence="4">
    <name type="scientific">Storeatula sp. CCMP1868</name>
    <dbReference type="NCBI Taxonomy" id="195070"/>
    <lineage>
        <taxon>Eukaryota</taxon>
        <taxon>Cryptophyceae</taxon>
        <taxon>Pyrenomonadales</taxon>
        <taxon>Pyrenomonadaceae</taxon>
        <taxon>Storeatula</taxon>
    </lineage>
</organism>
<dbReference type="InterPro" id="IPR022803">
    <property type="entry name" value="Ribosomal_uL5_dom_sf"/>
</dbReference>
<dbReference type="GeneID" id="36493090"/>
<name>A0A2P1G8F3_9CRYP</name>
<keyword evidence="2 4" id="KW-0689">Ribosomal protein</keyword>
<evidence type="ECO:0000313" key="4">
    <source>
        <dbReference type="EMBL" id="AVM81166.1"/>
    </source>
</evidence>
<dbReference type="AlphaFoldDB" id="A0A2P1G8F3"/>
<dbReference type="GO" id="GO:0003735">
    <property type="term" value="F:structural constituent of ribosome"/>
    <property type="evidence" value="ECO:0007669"/>
    <property type="project" value="InterPro"/>
</dbReference>
<protein>
    <submittedName>
        <fullName evidence="4">Ribosomal protein L5</fullName>
    </submittedName>
</protein>
<dbReference type="Gene3D" id="3.30.1440.10">
    <property type="match status" value="1"/>
</dbReference>
<dbReference type="RefSeq" id="YP_009476673.1">
    <property type="nucleotide sequence ID" value="NC_037452.1"/>
</dbReference>
<keyword evidence="3" id="KW-0687">Ribonucleoprotein</keyword>
<evidence type="ECO:0000256" key="1">
    <source>
        <dbReference type="ARBA" id="ARBA00008553"/>
    </source>
</evidence>
<dbReference type="GO" id="GO:0005840">
    <property type="term" value="C:ribosome"/>
    <property type="evidence" value="ECO:0007669"/>
    <property type="project" value="UniProtKB-KW"/>
</dbReference>
<dbReference type="InterPro" id="IPR002132">
    <property type="entry name" value="Ribosomal_uL5"/>
</dbReference>
<sequence length="175" mass="20688">MKNTQKWIKNIISKDLIYKKCFKNNFQFPILKDIRLTMNSKNVIQNSRNIFFCFAILEVLSNQTPKVCLARKSISNFKIQKNMPLACMITLRRDKKELFFQLFLAFLLPRLQLRLDKNVCSTNIGIKTLLFIPQFTIINNYSLDNFGFNITFNYNVKDFFLILSGLQLEIHNEKT</sequence>
<reference evidence="4" key="1">
    <citation type="journal article" date="2018" name="BMC Genomics">
        <title>Comparative mitochondrial genomics of cryptophyte algae: gene shuffling and dynamic mobile genetic elements.</title>
        <authorList>
            <person name="Kim J.I."/>
            <person name="Yoon H.S."/>
            <person name="Yi G."/>
            <person name="Shin W."/>
            <person name="Archibald J.M."/>
        </authorList>
    </citation>
    <scope>NUCLEOTIDE SEQUENCE</scope>
    <source>
        <strain evidence="4">CCMP1868</strain>
    </source>
</reference>
<accession>A0A2P1G8F3</accession>
<dbReference type="GO" id="GO:0006412">
    <property type="term" value="P:translation"/>
    <property type="evidence" value="ECO:0007669"/>
    <property type="project" value="InterPro"/>
</dbReference>
<dbReference type="PIRSF" id="PIRSF002161">
    <property type="entry name" value="Ribosomal_L5"/>
    <property type="match status" value="1"/>
</dbReference>
<dbReference type="SUPFAM" id="SSF55282">
    <property type="entry name" value="RL5-like"/>
    <property type="match status" value="1"/>
</dbReference>
<comment type="similarity">
    <text evidence="1">Belongs to the universal ribosomal protein uL5 family.</text>
</comment>
<keyword evidence="4" id="KW-0496">Mitochondrion</keyword>
<dbReference type="GO" id="GO:1990904">
    <property type="term" value="C:ribonucleoprotein complex"/>
    <property type="evidence" value="ECO:0007669"/>
    <property type="project" value="UniProtKB-KW"/>
</dbReference>
<geneLocation type="mitochondrion" evidence="4"/>
<proteinExistence type="inferred from homology"/>
<evidence type="ECO:0000256" key="3">
    <source>
        <dbReference type="ARBA" id="ARBA00023274"/>
    </source>
</evidence>
<gene>
    <name evidence="4" type="primary">rpl5</name>
    <name evidence="4" type="ORF">StoMt_p037</name>
</gene>
<evidence type="ECO:0000256" key="2">
    <source>
        <dbReference type="ARBA" id="ARBA00022980"/>
    </source>
</evidence>
<dbReference type="EMBL" id="MG680943">
    <property type="protein sequence ID" value="AVM81166.1"/>
    <property type="molecule type" value="Genomic_DNA"/>
</dbReference>